<evidence type="ECO:0000256" key="2">
    <source>
        <dbReference type="ARBA" id="ARBA00022448"/>
    </source>
</evidence>
<keyword evidence="2 5" id="KW-0813">Transport</keyword>
<keyword evidence="9" id="KW-1185">Reference proteome</keyword>
<dbReference type="GO" id="GO:0005737">
    <property type="term" value="C:cytoplasm"/>
    <property type="evidence" value="ECO:0007669"/>
    <property type="project" value="InterPro"/>
</dbReference>
<dbReference type="GO" id="GO:0005634">
    <property type="term" value="C:nucleus"/>
    <property type="evidence" value="ECO:0007669"/>
    <property type="project" value="UniProtKB-ARBA"/>
</dbReference>
<dbReference type="Proteomes" id="UP000029120">
    <property type="component" value="Chromosome 6"/>
</dbReference>
<feature type="repeat" description="ARM" evidence="6">
    <location>
        <begin position="279"/>
        <end position="322"/>
    </location>
</feature>
<dbReference type="Gene3D" id="1.25.10.10">
    <property type="entry name" value="Leucine-rich Repeat Variant"/>
    <property type="match status" value="1"/>
</dbReference>
<organism evidence="8 9">
    <name type="scientific">Arabis alpina</name>
    <name type="common">Alpine rock-cress</name>
    <dbReference type="NCBI Taxonomy" id="50452"/>
    <lineage>
        <taxon>Eukaryota</taxon>
        <taxon>Viridiplantae</taxon>
        <taxon>Streptophyta</taxon>
        <taxon>Embryophyta</taxon>
        <taxon>Tracheophyta</taxon>
        <taxon>Spermatophyta</taxon>
        <taxon>Magnoliopsida</taxon>
        <taxon>eudicotyledons</taxon>
        <taxon>Gunneridae</taxon>
        <taxon>Pentapetalae</taxon>
        <taxon>rosids</taxon>
        <taxon>malvids</taxon>
        <taxon>Brassicales</taxon>
        <taxon>Brassicaceae</taxon>
        <taxon>Arabideae</taxon>
        <taxon>Arabis</taxon>
    </lineage>
</organism>
<gene>
    <name evidence="8" type="ordered locus">AALP_Aa6g041500</name>
</gene>
<evidence type="ECO:0000256" key="1">
    <source>
        <dbReference type="ARBA" id="ARBA00010394"/>
    </source>
</evidence>
<evidence type="ECO:0000256" key="7">
    <source>
        <dbReference type="SAM" id="MobiDB-lite"/>
    </source>
</evidence>
<dbReference type="Pfam" id="PF00514">
    <property type="entry name" value="Arm"/>
    <property type="match status" value="7"/>
</dbReference>
<evidence type="ECO:0000256" key="6">
    <source>
        <dbReference type="PROSITE-ProRule" id="PRU00259"/>
    </source>
</evidence>
<dbReference type="PIRSF" id="PIRSF005673">
    <property type="entry name" value="Importin_alpha"/>
    <property type="match status" value="1"/>
</dbReference>
<dbReference type="SUPFAM" id="SSF48371">
    <property type="entry name" value="ARM repeat"/>
    <property type="match status" value="1"/>
</dbReference>
<dbReference type="FunFam" id="1.25.10.10:FF:000009">
    <property type="entry name" value="Importin subunit alpha"/>
    <property type="match status" value="1"/>
</dbReference>
<sequence length="504" mass="55540">MSTNANMEVELPNGGDVSSTKILLENLPVLLAGIWTEKDYSQLKATSILRSLVMTDYEPHTDGVIQLHVVPRVVSFLSRYDFPKLQFEAAWALKDIASGTSENTKVIVESYAVPQFIQLLSSANEDLRGLAVWALGNIAGDSAKYRDHVLNNNAMMPLLSQFHERTTLSMVRKAAWTLSNLCSGKPKPSFKQTKPALPVLERLVQSTDEEVLENACWALSYLSENSNDKIHTVIDARVIPRLIELLSHSSSAVLFPALRTIGNIVSGDEHHTQTVLDHQVLPCLLNLLMNTYETKFKKEACWTIANITAGNSNQIQAVIEAGIIQSLVWMLQTAEFEVKKEAAWGISNATSNGTHDQIKFMVRQGCIKPLCDLLTCLDPRIITVCLETLEDILVVGEAEKNLGHTGDNNLYASMIDEAEGLEKIIILQGHDNNEIYQKAAKILETFWKPKWLLGNLNPLNINENGGNDDDEDDDNDDVNGKNALAVNAGLGAGAKQGLRTRGDG</sequence>
<reference evidence="9" key="1">
    <citation type="journal article" date="2015" name="Nat. Plants">
        <title>Genome expansion of Arabis alpina linked with retrotransposition and reduced symmetric DNA methylation.</title>
        <authorList>
            <person name="Willing E.M."/>
            <person name="Rawat V."/>
            <person name="Mandakova T."/>
            <person name="Maumus F."/>
            <person name="James G.V."/>
            <person name="Nordstroem K.J."/>
            <person name="Becker C."/>
            <person name="Warthmann N."/>
            <person name="Chica C."/>
            <person name="Szarzynska B."/>
            <person name="Zytnicki M."/>
            <person name="Albani M.C."/>
            <person name="Kiefer C."/>
            <person name="Bergonzi S."/>
            <person name="Castaings L."/>
            <person name="Mateos J.L."/>
            <person name="Berns M.C."/>
            <person name="Bujdoso N."/>
            <person name="Piofczyk T."/>
            <person name="de Lorenzo L."/>
            <person name="Barrero-Sicilia C."/>
            <person name="Mateos I."/>
            <person name="Piednoel M."/>
            <person name="Hagmann J."/>
            <person name="Chen-Min-Tao R."/>
            <person name="Iglesias-Fernandez R."/>
            <person name="Schuster S.C."/>
            <person name="Alonso-Blanco C."/>
            <person name="Roudier F."/>
            <person name="Carbonero P."/>
            <person name="Paz-Ares J."/>
            <person name="Davis S.J."/>
            <person name="Pecinka A."/>
            <person name="Quesneville H."/>
            <person name="Colot V."/>
            <person name="Lysak M.A."/>
            <person name="Weigel D."/>
            <person name="Coupland G."/>
            <person name="Schneeberger K."/>
        </authorList>
    </citation>
    <scope>NUCLEOTIDE SEQUENCE [LARGE SCALE GENOMIC DNA]</scope>
    <source>
        <strain evidence="9">cv. Pajares</strain>
    </source>
</reference>
<comment type="similarity">
    <text evidence="1 5">Belongs to the importin alpha family.</text>
</comment>
<dbReference type="Gramene" id="KFK30907">
    <property type="protein sequence ID" value="KFK30907"/>
    <property type="gene ID" value="AALP_AA6G041500"/>
</dbReference>
<name>A0A087GM05_ARAAL</name>
<dbReference type="InterPro" id="IPR000225">
    <property type="entry name" value="Armadillo"/>
</dbReference>
<dbReference type="PANTHER" id="PTHR23316">
    <property type="entry name" value="IMPORTIN ALPHA"/>
    <property type="match status" value="1"/>
</dbReference>
<accession>A0A087GM05</accession>
<keyword evidence="3" id="KW-0677">Repeat</keyword>
<dbReference type="InterPro" id="IPR011989">
    <property type="entry name" value="ARM-like"/>
</dbReference>
<dbReference type="InterPro" id="IPR032413">
    <property type="entry name" value="Arm_3"/>
</dbReference>
<evidence type="ECO:0000256" key="4">
    <source>
        <dbReference type="ARBA" id="ARBA00022927"/>
    </source>
</evidence>
<dbReference type="Pfam" id="PF16186">
    <property type="entry name" value="Arm_3"/>
    <property type="match status" value="1"/>
</dbReference>
<protein>
    <recommendedName>
        <fullName evidence="5">Importin subunit alpha</fullName>
    </recommendedName>
</protein>
<evidence type="ECO:0000313" key="8">
    <source>
        <dbReference type="EMBL" id="KFK30907.1"/>
    </source>
</evidence>
<dbReference type="SMART" id="SM00185">
    <property type="entry name" value="ARM"/>
    <property type="match status" value="8"/>
</dbReference>
<proteinExistence type="inferred from homology"/>
<dbReference type="OMA" id="VKECCWL"/>
<dbReference type="eggNOG" id="KOG0166">
    <property type="taxonomic scope" value="Eukaryota"/>
</dbReference>
<dbReference type="PROSITE" id="PS50176">
    <property type="entry name" value="ARM_REPEAT"/>
    <property type="match status" value="1"/>
</dbReference>
<evidence type="ECO:0000256" key="3">
    <source>
        <dbReference type="ARBA" id="ARBA00022737"/>
    </source>
</evidence>
<feature type="compositionally biased region" description="Acidic residues" evidence="7">
    <location>
        <begin position="466"/>
        <end position="477"/>
    </location>
</feature>
<dbReference type="EMBL" id="CM002874">
    <property type="protein sequence ID" value="KFK30907.1"/>
    <property type="molecule type" value="Genomic_DNA"/>
</dbReference>
<evidence type="ECO:0000313" key="9">
    <source>
        <dbReference type="Proteomes" id="UP000029120"/>
    </source>
</evidence>
<dbReference type="GO" id="GO:0061608">
    <property type="term" value="F:nuclear import signal receptor activity"/>
    <property type="evidence" value="ECO:0007669"/>
    <property type="project" value="InterPro"/>
</dbReference>
<dbReference type="InterPro" id="IPR016024">
    <property type="entry name" value="ARM-type_fold"/>
</dbReference>
<dbReference type="AlphaFoldDB" id="A0A087GM05"/>
<feature type="region of interest" description="Disordered" evidence="7">
    <location>
        <begin position="463"/>
        <end position="482"/>
    </location>
</feature>
<keyword evidence="4 5" id="KW-0653">Protein transport</keyword>
<evidence type="ECO:0000256" key="5">
    <source>
        <dbReference type="PIRNR" id="PIRNR005673"/>
    </source>
</evidence>
<dbReference type="GO" id="GO:0006606">
    <property type="term" value="P:protein import into nucleus"/>
    <property type="evidence" value="ECO:0007669"/>
    <property type="project" value="InterPro"/>
</dbReference>
<dbReference type="InterPro" id="IPR024931">
    <property type="entry name" value="Importin_alpha"/>
</dbReference>
<dbReference type="OrthoDB" id="29145at2759"/>